<dbReference type="Pfam" id="PF01344">
    <property type="entry name" value="Kelch_1"/>
    <property type="match status" value="1"/>
</dbReference>
<accession>A0A7W7FW08</accession>
<evidence type="ECO:0000256" key="1">
    <source>
        <dbReference type="ARBA" id="ARBA00022441"/>
    </source>
</evidence>
<keyword evidence="5" id="KW-1185">Reference proteome</keyword>
<dbReference type="SMART" id="SM00612">
    <property type="entry name" value="Kelch"/>
    <property type="match status" value="5"/>
</dbReference>
<feature type="domain" description="DUF6603" evidence="3">
    <location>
        <begin position="424"/>
        <end position="990"/>
    </location>
</feature>
<evidence type="ECO:0000313" key="4">
    <source>
        <dbReference type="EMBL" id="MBB4679580.1"/>
    </source>
</evidence>
<sequence>MTAGTLELLARELGEALRPLADRLAPETREQFLLSELGVWAPGGLGNAAGAIGTVVVQAGGLAPIVQRLAGAINSGDAPAILAEGVTLLGAIKSTLSAVDALGPALESVVSGAAGLTPAQKQRLVREVRALPKRLIDYAAVTHLERTNQTLADLLAVLGIVDRVVVPSDPADPTVVPVRYRVLHFDRLLKLVTDPATMLREAFGLGEPDFTGSELFVRLADYLAAQHRGFQHLRFPDGTRGFQAEGSTLAVDRGTTPPSLRLETQAQTTADFTHTVELGPLWTLKFTSRSRLTGRIQGRITPPLAISIEPGAGGALDAEVSLEAKRPTDEPIVLLGQTGASRLEIARFALGLRVQAGSGAEPTVQLRLDGGRVVIDLSKADGFIKTITRGAKIESEFELRALWSPSTGLRLEGSGSLDLALPINVGLGPIEITTLFIGVGIKDDAAPVELSGSFKAELGPIKATVQRLGVIADVRFPGGGGNLGPADVGFRFKAPNGIGLSVDAGLIAGGGFLYADPDRGEYAGALSLEFAGFLELNAIGLISTRFPDGDSGFSLLIVIATEFGGGGIQLGYGFTLLAVGGLIGLNRGMDLQALTEGVRTGSIESVMFPQDVVANAPRIISDLRRFFPPEKGTFLIGPMAKIGWGTPTLVSVSLGVIVEIPPGTIAILGVLKCILPHKALPLIQVQVAFVGAFEPDKSRLWFYAQLFDSRILTMTIDGGMGLLVAWGDNPEFVLTVGGFHPSFTPPPLPFPVPPRLSVDILNQPTALIRVSGYFAITSNSAQFGAKAELRLGFSDFGLHGHLAFDALFRFSPFSFVISISAGVSLKAFGVGLFGIDLRFQLEGPAPWRASGRGSISLLFFEISADFDISWGEKRDTTLPPVSVLELLGAELVKTEGWETRLPSGGTRALVTLRTLDPANPLDNLVLHPLGSLFIRQRALPLDVRIDKVGQQAPSDGNRFTFEPKKDSGLRRVASTGDKFAMAQFQQLDDAEKLSRPAYETQNAGLELAAGEANLLSSLVVRRSARYEEIITDKKRGIPGVARMSAAEAVATPVRKRLVSVSPAVFEHLIAGSSTARSPLSAQRAGELQPFAAGETVRIQDQRYVITKKRDNTQAFPPLGAPLREPEFRSLTTARDALAEWIKADPRLADTLHVIPLAELAGPLAESGTWSDSPAAPLAVAGAGAVRLGNGKVLLVGGTGSDGAPVAEAAVFDPIADAWQPAKPLSTARVQHTTTLLATGRVLVAGGLDSTGKALASAELYDPISGSWTTLPDLKDARAGHTATALPDGTALITGGRNTRALSTVELLGADGKWAQAKPMLDARTGHQTLLRDKTVLVLGGAFDTGGPAGARTSCESYDLASGTWTAAPALALPRTGHQATALGKQVLVTGGDPIAPRLHVPTHLDPPYRPDGLTSVEALSGTAWSTTAALPGGRTGHRAVALRTGRLLVIGGTSLAAHGTGFRNVTAYDPNSDTWVAAGALRTGRWDAAVVELGDGRVLIIGGRTHGGAITAATETYIP</sequence>
<evidence type="ECO:0000259" key="3">
    <source>
        <dbReference type="Pfam" id="PF20248"/>
    </source>
</evidence>
<dbReference type="Gene3D" id="2.120.10.80">
    <property type="entry name" value="Kelch-type beta propeller"/>
    <property type="match status" value="3"/>
</dbReference>
<dbReference type="InterPro" id="IPR046538">
    <property type="entry name" value="DUF6603"/>
</dbReference>
<dbReference type="InterPro" id="IPR051746">
    <property type="entry name" value="Kelch_domain_containing_8"/>
</dbReference>
<dbReference type="InterPro" id="IPR006652">
    <property type="entry name" value="Kelch_1"/>
</dbReference>
<dbReference type="RefSeq" id="WP_185005308.1">
    <property type="nucleotide sequence ID" value="NZ_JACHMH010000001.1"/>
</dbReference>
<dbReference type="EMBL" id="JACHMH010000001">
    <property type="protein sequence ID" value="MBB4679580.1"/>
    <property type="molecule type" value="Genomic_DNA"/>
</dbReference>
<evidence type="ECO:0000313" key="5">
    <source>
        <dbReference type="Proteomes" id="UP000533598"/>
    </source>
</evidence>
<dbReference type="Proteomes" id="UP000533598">
    <property type="component" value="Unassembled WGS sequence"/>
</dbReference>
<keyword evidence="2" id="KW-0677">Repeat</keyword>
<evidence type="ECO:0000256" key="2">
    <source>
        <dbReference type="ARBA" id="ARBA00022737"/>
    </source>
</evidence>
<dbReference type="InterPro" id="IPR015915">
    <property type="entry name" value="Kelch-typ_b-propeller"/>
</dbReference>
<reference evidence="4 5" key="1">
    <citation type="submission" date="2020-08" db="EMBL/GenBank/DDBJ databases">
        <title>Sequencing the genomes of 1000 actinobacteria strains.</title>
        <authorList>
            <person name="Klenk H.-P."/>
        </authorList>
    </citation>
    <scope>NUCLEOTIDE SEQUENCE [LARGE SCALE GENOMIC DNA]</scope>
    <source>
        <strain evidence="4 5">DSM 44230</strain>
    </source>
</reference>
<name>A0A7W7FW08_9PSEU</name>
<protein>
    <recommendedName>
        <fullName evidence="3">DUF6603 domain-containing protein</fullName>
    </recommendedName>
</protein>
<keyword evidence="1" id="KW-0880">Kelch repeat</keyword>
<gene>
    <name evidence="4" type="ORF">HNR67_005698</name>
</gene>
<organism evidence="4 5">
    <name type="scientific">Crossiella cryophila</name>
    <dbReference type="NCBI Taxonomy" id="43355"/>
    <lineage>
        <taxon>Bacteria</taxon>
        <taxon>Bacillati</taxon>
        <taxon>Actinomycetota</taxon>
        <taxon>Actinomycetes</taxon>
        <taxon>Pseudonocardiales</taxon>
        <taxon>Pseudonocardiaceae</taxon>
        <taxon>Crossiella</taxon>
    </lineage>
</organism>
<dbReference type="Pfam" id="PF20248">
    <property type="entry name" value="DUF6603"/>
    <property type="match status" value="1"/>
</dbReference>
<dbReference type="PANTHER" id="PTHR46260:SF3">
    <property type="entry name" value="RING-TYPE DOMAIN-CONTAINING PROTEIN"/>
    <property type="match status" value="1"/>
</dbReference>
<dbReference type="PANTHER" id="PTHR46260">
    <property type="entry name" value="RING-TYPE DOMAIN-CONTAINING PROTEIN"/>
    <property type="match status" value="1"/>
</dbReference>
<dbReference type="SUPFAM" id="SSF117281">
    <property type="entry name" value="Kelch motif"/>
    <property type="match status" value="2"/>
</dbReference>
<proteinExistence type="predicted"/>
<comment type="caution">
    <text evidence="4">The sequence shown here is derived from an EMBL/GenBank/DDBJ whole genome shotgun (WGS) entry which is preliminary data.</text>
</comment>